<evidence type="ECO:0000256" key="5">
    <source>
        <dbReference type="SAM" id="Phobius"/>
    </source>
</evidence>
<evidence type="ECO:0000259" key="6">
    <source>
        <dbReference type="Pfam" id="PF05154"/>
    </source>
</evidence>
<feature type="transmembrane region" description="Helical" evidence="5">
    <location>
        <begin position="27"/>
        <end position="45"/>
    </location>
</feature>
<evidence type="ECO:0000313" key="7">
    <source>
        <dbReference type="EMBL" id="AEK60998.1"/>
    </source>
</evidence>
<reference evidence="8" key="6">
    <citation type="submission" date="2011-05" db="EMBL/GenBank/DDBJ databases">
        <title>Complete sequence of Collimonas fungivorans Ter331.</title>
        <authorList>
            <person name="Leveau J.H."/>
        </authorList>
    </citation>
    <scope>NUCLEOTIDE SEQUENCE [LARGE SCALE GENOMIC DNA]</scope>
    <source>
        <strain evidence="8">Ter331</strain>
    </source>
</reference>
<evidence type="ECO:0000313" key="8">
    <source>
        <dbReference type="Proteomes" id="UP000008392"/>
    </source>
</evidence>
<proteinExistence type="predicted"/>
<reference evidence="7 8" key="4">
    <citation type="journal article" date="2010" name="Environ. Microbiol.">
        <title>The bacterial genus Collimonas: mycophagy, weathering and other adaptive solutions to life in oligotrophic soil environments.</title>
        <authorList>
            <person name="Leveau J.H."/>
            <person name="Uroz S."/>
            <person name="de Boer W."/>
        </authorList>
    </citation>
    <scope>NUCLEOTIDE SEQUENCE [LARGE SCALE GENOMIC DNA]</scope>
    <source>
        <strain evidence="7 8">Ter331</strain>
    </source>
</reference>
<dbReference type="Proteomes" id="UP000008392">
    <property type="component" value="Chromosome"/>
</dbReference>
<keyword evidence="4 5" id="KW-0472">Membrane</keyword>
<dbReference type="GO" id="GO:0016020">
    <property type="term" value="C:membrane"/>
    <property type="evidence" value="ECO:0007669"/>
    <property type="project" value="UniProtKB-SubCell"/>
</dbReference>
<feature type="transmembrane region" description="Helical" evidence="5">
    <location>
        <begin position="51"/>
        <end position="70"/>
    </location>
</feature>
<dbReference type="AlphaFoldDB" id="G0AJ64"/>
<gene>
    <name evidence="7" type="ordered locus">CFU_1166</name>
</gene>
<reference evidence="7 8" key="2">
    <citation type="journal article" date="2006" name="J. Microbiol. Methods">
        <title>Genomic flank-sequencing of plasposon insertion sites for rapid identification of functional genes.</title>
        <authorList>
            <person name="Leveau J.H."/>
            <person name="Gerards S."/>
            <person name="Fritsche K."/>
            <person name="Zondag G."/>
            <person name="van Veen J.A."/>
        </authorList>
    </citation>
    <scope>NUCLEOTIDE SEQUENCE [LARGE SCALE GENOMIC DNA]</scope>
    <source>
        <strain evidence="7 8">Ter331</strain>
    </source>
</reference>
<feature type="transmembrane region" description="Helical" evidence="5">
    <location>
        <begin position="120"/>
        <end position="143"/>
    </location>
</feature>
<keyword evidence="2 5" id="KW-0812">Transmembrane</keyword>
<reference evidence="7 8" key="3">
    <citation type="journal article" date="2008" name="FEMS Microbiol. Ecol.">
        <title>Identification and characterization of genes underlying chitinolysis in Collimonas fungivorans Ter331.</title>
        <authorList>
            <person name="Fritsche K."/>
            <person name="de Boer W."/>
            <person name="Gerards S."/>
            <person name="van den Berg M."/>
            <person name="van Veen J.A."/>
            <person name="Leveau J.H."/>
        </authorList>
    </citation>
    <scope>NUCLEOTIDE SEQUENCE [LARGE SCALE GENOMIC DNA]</scope>
    <source>
        <strain evidence="7 8">Ter331</strain>
    </source>
</reference>
<evidence type="ECO:0000256" key="3">
    <source>
        <dbReference type="ARBA" id="ARBA00022989"/>
    </source>
</evidence>
<reference evidence="7 8" key="5">
    <citation type="journal article" date="2011" name="ISME J.">
        <title>Dual transcriptional profiling of a bacterial/fungal confrontation: Collimonas fungivorans versus Aspergillus niger.</title>
        <authorList>
            <person name="Mela F."/>
            <person name="Fritsche K."/>
            <person name="de Boer W."/>
            <person name="van Veen J.A."/>
            <person name="de Graaff L.H."/>
            <person name="van den Berg M."/>
            <person name="Leveau J.H."/>
        </authorList>
    </citation>
    <scope>NUCLEOTIDE SEQUENCE [LARGE SCALE GENOMIC DNA]</scope>
    <source>
        <strain evidence="7 8">Ter331</strain>
    </source>
</reference>
<comment type="subcellular location">
    <subcellularLocation>
        <location evidence="1">Membrane</location>
        <topology evidence="1">Multi-pass membrane protein</topology>
    </subcellularLocation>
</comment>
<sequence length="156" mass="16871">MMQGLPSFFAPAPSIPHMTQPHKNKTLATFVATVFGSIGLHRFYLKGIKDIWGWLHLATLPISLLAYLFLGQTQQTAFLFGPLIVSGLVACIESLVIGLTPDEKWDAQYNPDSGRKSDSSWFVVLLVVLTLGCGAIALIGAIARTFDLLFTGGAYG</sequence>
<organism evidence="7 8">
    <name type="scientific">Collimonas fungivorans (strain Ter331)</name>
    <dbReference type="NCBI Taxonomy" id="1005048"/>
    <lineage>
        <taxon>Bacteria</taxon>
        <taxon>Pseudomonadati</taxon>
        <taxon>Pseudomonadota</taxon>
        <taxon>Betaproteobacteria</taxon>
        <taxon>Burkholderiales</taxon>
        <taxon>Oxalobacteraceae</taxon>
        <taxon>Collimonas</taxon>
    </lineage>
</organism>
<dbReference type="HOGENOM" id="CLU_119469_0_0_4"/>
<name>G0AJ64_COLFT</name>
<keyword evidence="3 5" id="KW-1133">Transmembrane helix</keyword>
<protein>
    <submittedName>
        <fullName evidence="7">Putative membrane protein, putative signal peptide</fullName>
    </submittedName>
</protein>
<dbReference type="EMBL" id="CP002745">
    <property type="protein sequence ID" value="AEK60998.1"/>
    <property type="molecule type" value="Genomic_DNA"/>
</dbReference>
<dbReference type="STRING" id="1005048.CFU_1166"/>
<dbReference type="eggNOG" id="COG2314">
    <property type="taxonomic scope" value="Bacteria"/>
</dbReference>
<feature type="domain" description="TM2" evidence="6">
    <location>
        <begin position="22"/>
        <end position="69"/>
    </location>
</feature>
<accession>G0AJ64</accession>
<keyword evidence="8" id="KW-1185">Reference proteome</keyword>
<dbReference type="Pfam" id="PF05154">
    <property type="entry name" value="TM2"/>
    <property type="match status" value="1"/>
</dbReference>
<dbReference type="InterPro" id="IPR007829">
    <property type="entry name" value="TM2"/>
</dbReference>
<evidence type="ECO:0000256" key="1">
    <source>
        <dbReference type="ARBA" id="ARBA00004141"/>
    </source>
</evidence>
<feature type="transmembrane region" description="Helical" evidence="5">
    <location>
        <begin position="77"/>
        <end position="100"/>
    </location>
</feature>
<evidence type="ECO:0000256" key="4">
    <source>
        <dbReference type="ARBA" id="ARBA00023136"/>
    </source>
</evidence>
<reference evidence="7 8" key="1">
    <citation type="journal article" date="2004" name="Environ. Microbiol.">
        <title>Phylogeny-function analysis of (meta)genomic libraries: screening for expression of ribosomal RNA genes by large-insert library fluorescent in situ hybridization (LIL-FISH).</title>
        <authorList>
            <person name="Leveau J.H."/>
            <person name="Gerards S."/>
            <person name="de Boer W."/>
            <person name="van Veen J.A."/>
        </authorList>
    </citation>
    <scope>NUCLEOTIDE SEQUENCE [LARGE SCALE GENOMIC DNA]</scope>
    <source>
        <strain evidence="7 8">Ter331</strain>
    </source>
</reference>
<evidence type="ECO:0000256" key="2">
    <source>
        <dbReference type="ARBA" id="ARBA00022692"/>
    </source>
</evidence>
<dbReference type="KEGG" id="cfu:CFU_1166"/>